<comment type="subcellular location">
    <subcellularLocation>
        <location evidence="1 7">Cell membrane</location>
        <topology evidence="1 7">Multi-pass membrane protein</topology>
    </subcellularLocation>
</comment>
<keyword evidence="6 7" id="KW-0472">Membrane</keyword>
<dbReference type="Proteomes" id="UP000231067">
    <property type="component" value="Unassembled WGS sequence"/>
</dbReference>
<accession>A0A2H0AAR9</accession>
<organism evidence="9 10">
    <name type="scientific">Candidatus Desantisbacteria bacterium CG23_combo_of_CG06-09_8_20_14_all_40_23</name>
    <dbReference type="NCBI Taxonomy" id="1974550"/>
    <lineage>
        <taxon>Bacteria</taxon>
        <taxon>Candidatus Desantisiibacteriota</taxon>
    </lineage>
</organism>
<dbReference type="GO" id="GO:0055085">
    <property type="term" value="P:transmembrane transport"/>
    <property type="evidence" value="ECO:0007669"/>
    <property type="project" value="InterPro"/>
</dbReference>
<feature type="transmembrane region" description="Helical" evidence="7">
    <location>
        <begin position="99"/>
        <end position="125"/>
    </location>
</feature>
<dbReference type="PANTHER" id="PTHR43163">
    <property type="entry name" value="DIPEPTIDE TRANSPORT SYSTEM PERMEASE PROTEIN DPPB-RELATED"/>
    <property type="match status" value="1"/>
</dbReference>
<dbReference type="PROSITE" id="PS50928">
    <property type="entry name" value="ABC_TM1"/>
    <property type="match status" value="1"/>
</dbReference>
<evidence type="ECO:0000259" key="8">
    <source>
        <dbReference type="PROSITE" id="PS50928"/>
    </source>
</evidence>
<gene>
    <name evidence="9" type="ORF">COX18_00015</name>
</gene>
<evidence type="ECO:0000256" key="4">
    <source>
        <dbReference type="ARBA" id="ARBA00022692"/>
    </source>
</evidence>
<sequence length="135" mass="14933">MPALTLGLHSVAFITRVTRSSMLEIIGENYIRTAMAKGLRESIVILKHAMKNALIPVITLIGLDFGSYLNGSVLTETIFSWPGIGRYAVEGIMKRDAPVVMGTVLFGAIVFVLTNLIVDILYHWINPRIRYGGRD</sequence>
<dbReference type="SUPFAM" id="SSF161098">
    <property type="entry name" value="MetI-like"/>
    <property type="match status" value="1"/>
</dbReference>
<reference evidence="9 10" key="1">
    <citation type="submission" date="2017-09" db="EMBL/GenBank/DDBJ databases">
        <title>Depth-based differentiation of microbial function through sediment-hosted aquifers and enrichment of novel symbionts in the deep terrestrial subsurface.</title>
        <authorList>
            <person name="Probst A.J."/>
            <person name="Ladd B."/>
            <person name="Jarett J.K."/>
            <person name="Geller-Mcgrath D.E."/>
            <person name="Sieber C.M."/>
            <person name="Emerson J.B."/>
            <person name="Anantharaman K."/>
            <person name="Thomas B.C."/>
            <person name="Malmstrom R."/>
            <person name="Stieglmeier M."/>
            <person name="Klingl A."/>
            <person name="Woyke T."/>
            <person name="Ryan C.M."/>
            <person name="Banfield J.F."/>
        </authorList>
    </citation>
    <scope>NUCLEOTIDE SEQUENCE [LARGE SCALE GENOMIC DNA]</scope>
    <source>
        <strain evidence="9">CG23_combo_of_CG06-09_8_20_14_all_40_23</strain>
    </source>
</reference>
<evidence type="ECO:0000256" key="2">
    <source>
        <dbReference type="ARBA" id="ARBA00022448"/>
    </source>
</evidence>
<dbReference type="Gene3D" id="1.10.3720.10">
    <property type="entry name" value="MetI-like"/>
    <property type="match status" value="1"/>
</dbReference>
<evidence type="ECO:0000256" key="1">
    <source>
        <dbReference type="ARBA" id="ARBA00004651"/>
    </source>
</evidence>
<dbReference type="CDD" id="cd06261">
    <property type="entry name" value="TM_PBP2"/>
    <property type="match status" value="1"/>
</dbReference>
<evidence type="ECO:0000256" key="6">
    <source>
        <dbReference type="ARBA" id="ARBA00023136"/>
    </source>
</evidence>
<keyword evidence="3" id="KW-1003">Cell membrane</keyword>
<evidence type="ECO:0000256" key="3">
    <source>
        <dbReference type="ARBA" id="ARBA00022475"/>
    </source>
</evidence>
<comment type="similarity">
    <text evidence="7">Belongs to the binding-protein-dependent transport system permease family.</text>
</comment>
<keyword evidence="5 7" id="KW-1133">Transmembrane helix</keyword>
<keyword evidence="2 7" id="KW-0813">Transport</keyword>
<comment type="caution">
    <text evidence="7">Lacks conserved residue(s) required for the propagation of feature annotation.</text>
</comment>
<evidence type="ECO:0000313" key="10">
    <source>
        <dbReference type="Proteomes" id="UP000231067"/>
    </source>
</evidence>
<dbReference type="PANTHER" id="PTHR43163:SF6">
    <property type="entry name" value="DIPEPTIDE TRANSPORT SYSTEM PERMEASE PROTEIN DPPB-RELATED"/>
    <property type="match status" value="1"/>
</dbReference>
<dbReference type="GO" id="GO:0005886">
    <property type="term" value="C:plasma membrane"/>
    <property type="evidence" value="ECO:0007669"/>
    <property type="project" value="UniProtKB-SubCell"/>
</dbReference>
<dbReference type="AlphaFoldDB" id="A0A2H0AAR9"/>
<evidence type="ECO:0000256" key="5">
    <source>
        <dbReference type="ARBA" id="ARBA00022989"/>
    </source>
</evidence>
<dbReference type="Pfam" id="PF00528">
    <property type="entry name" value="BPD_transp_1"/>
    <property type="match status" value="1"/>
</dbReference>
<proteinExistence type="inferred from homology"/>
<protein>
    <recommendedName>
        <fullName evidence="8">ABC transmembrane type-1 domain-containing protein</fullName>
    </recommendedName>
</protein>
<name>A0A2H0AAR9_9BACT</name>
<keyword evidence="4 7" id="KW-0812">Transmembrane</keyword>
<dbReference type="InterPro" id="IPR035906">
    <property type="entry name" value="MetI-like_sf"/>
</dbReference>
<dbReference type="EMBL" id="PCSH01000001">
    <property type="protein sequence ID" value="PIP42545.1"/>
    <property type="molecule type" value="Genomic_DNA"/>
</dbReference>
<feature type="domain" description="ABC transmembrane type-1" evidence="8">
    <location>
        <begin position="1"/>
        <end position="122"/>
    </location>
</feature>
<dbReference type="InterPro" id="IPR000515">
    <property type="entry name" value="MetI-like"/>
</dbReference>
<evidence type="ECO:0000256" key="7">
    <source>
        <dbReference type="RuleBase" id="RU363032"/>
    </source>
</evidence>
<comment type="caution">
    <text evidence="9">The sequence shown here is derived from an EMBL/GenBank/DDBJ whole genome shotgun (WGS) entry which is preliminary data.</text>
</comment>
<evidence type="ECO:0000313" key="9">
    <source>
        <dbReference type="EMBL" id="PIP42545.1"/>
    </source>
</evidence>